<accession>A0A9W6LPG7</accession>
<reference evidence="1" key="1">
    <citation type="submission" date="2022-12" db="EMBL/GenBank/DDBJ databases">
        <title>Reference genome sequencing for broad-spectrum identification of bacterial and archaeal isolates by mass spectrometry.</title>
        <authorList>
            <person name="Sekiguchi Y."/>
            <person name="Tourlousse D.M."/>
        </authorList>
    </citation>
    <scope>NUCLEOTIDE SEQUENCE</scope>
    <source>
        <strain evidence="1">10succ1</strain>
    </source>
</reference>
<keyword evidence="2" id="KW-1185">Reference proteome</keyword>
<dbReference type="SUPFAM" id="SSF53756">
    <property type="entry name" value="UDP-Glycosyltransferase/glycogen phosphorylase"/>
    <property type="match status" value="1"/>
</dbReference>
<dbReference type="Gene3D" id="3.40.50.2000">
    <property type="entry name" value="Glycogen Phosphorylase B"/>
    <property type="match status" value="2"/>
</dbReference>
<evidence type="ECO:0000313" key="2">
    <source>
        <dbReference type="Proteomes" id="UP001144471"/>
    </source>
</evidence>
<proteinExistence type="predicted"/>
<name>A0A9W6LPG7_9FUSO</name>
<organism evidence="1 2">
    <name type="scientific">Propionigenium maris DSM 9537</name>
    <dbReference type="NCBI Taxonomy" id="1123000"/>
    <lineage>
        <taxon>Bacteria</taxon>
        <taxon>Fusobacteriati</taxon>
        <taxon>Fusobacteriota</taxon>
        <taxon>Fusobacteriia</taxon>
        <taxon>Fusobacteriales</taxon>
        <taxon>Fusobacteriaceae</taxon>
        <taxon>Propionigenium</taxon>
    </lineage>
</organism>
<dbReference type="EMBL" id="BSDY01000011">
    <property type="protein sequence ID" value="GLI56915.1"/>
    <property type="molecule type" value="Genomic_DNA"/>
</dbReference>
<sequence>MKIIYIVYREDNTLIFESQVLKYLNLAKKEHYVDLMLFRNHETFFKKKEVEEKISKYLTKFITLPSLPPLFEFQLKVDALRLKHRVEKSYKKDEAIFIMCRGELSTYIAKKAFKNFENVHILYDNRGLPIEELEMRNKSNLIYKLNKRVKGRAISFSKENCNAYSFVTNNLRNYLISDYDYSRDKEYFIIPTLADKEKLDQGVLNKIKNEINYDNNNFYVTYIGSVAAWQSITKIFDVYLKVREKIKEAKLLILTNGEVNFPENITKEIQESIIIKSVKHDFVKYYLEISNLGLVIRNNNIVNKVAAPTKISEYITYGVPLLYSGKIGILEDLENTHDRNHFIDISKNDWLEKVECINSERNKKESNFDETFSMKKQQKYLLNKIEKLFK</sequence>
<gene>
    <name evidence="1" type="ORF">PM10SUCC1_24290</name>
</gene>
<dbReference type="RefSeq" id="WP_281836316.1">
    <property type="nucleotide sequence ID" value="NZ_BSDY01000011.1"/>
</dbReference>
<evidence type="ECO:0000313" key="1">
    <source>
        <dbReference type="EMBL" id="GLI56915.1"/>
    </source>
</evidence>
<protein>
    <submittedName>
        <fullName evidence="1">Uncharacterized protein</fullName>
    </submittedName>
</protein>
<comment type="caution">
    <text evidence="1">The sequence shown here is derived from an EMBL/GenBank/DDBJ whole genome shotgun (WGS) entry which is preliminary data.</text>
</comment>
<dbReference type="AlphaFoldDB" id="A0A9W6LPG7"/>
<dbReference type="Proteomes" id="UP001144471">
    <property type="component" value="Unassembled WGS sequence"/>
</dbReference>